<dbReference type="EMBL" id="PQXL01000235">
    <property type="protein sequence ID" value="THV48649.1"/>
    <property type="molecule type" value="Genomic_DNA"/>
</dbReference>
<dbReference type="Proteomes" id="UP000308671">
    <property type="component" value="Unassembled WGS sequence"/>
</dbReference>
<reference evidence="4 5" key="1">
    <citation type="submission" date="2017-12" db="EMBL/GenBank/DDBJ databases">
        <title>Comparative genomics of Botrytis spp.</title>
        <authorList>
            <person name="Valero-Jimenez C.A."/>
            <person name="Tapia P."/>
            <person name="Veloso J."/>
            <person name="Silva-Moreno E."/>
            <person name="Staats M."/>
            <person name="Valdes J.H."/>
            <person name="Van Kan J.A.L."/>
        </authorList>
    </citation>
    <scope>NUCLEOTIDE SEQUENCE [LARGE SCALE GENOMIC DNA]</scope>
    <source>
        <strain evidence="4 5">MUCL435</strain>
    </source>
</reference>
<protein>
    <recommendedName>
        <fullName evidence="3">GST C-terminal domain-containing protein</fullName>
    </recommendedName>
</protein>
<proteinExistence type="inferred from homology"/>
<dbReference type="PROSITE" id="PS50405">
    <property type="entry name" value="GST_CTER"/>
    <property type="match status" value="1"/>
</dbReference>
<dbReference type="InterPro" id="IPR004045">
    <property type="entry name" value="Glutathione_S-Trfase_N"/>
</dbReference>
<name>A0A4S8R3E1_9HELO</name>
<dbReference type="Pfam" id="PF00043">
    <property type="entry name" value="GST_C"/>
    <property type="match status" value="1"/>
</dbReference>
<dbReference type="Pfam" id="PF02798">
    <property type="entry name" value="GST_N"/>
    <property type="match status" value="1"/>
</dbReference>
<evidence type="ECO:0000256" key="1">
    <source>
        <dbReference type="ARBA" id="ARBA00007409"/>
    </source>
</evidence>
<dbReference type="Gene3D" id="1.20.1050.10">
    <property type="match status" value="1"/>
</dbReference>
<dbReference type="Gene3D" id="3.40.30.10">
    <property type="entry name" value="Glutaredoxin"/>
    <property type="match status" value="1"/>
</dbReference>
<dbReference type="SUPFAM" id="SSF52833">
    <property type="entry name" value="Thioredoxin-like"/>
    <property type="match status" value="1"/>
</dbReference>
<evidence type="ECO:0000256" key="2">
    <source>
        <dbReference type="RuleBase" id="RU003494"/>
    </source>
</evidence>
<dbReference type="SUPFAM" id="SSF47616">
    <property type="entry name" value="GST C-terminal domain-like"/>
    <property type="match status" value="1"/>
</dbReference>
<feature type="domain" description="GST C-terminal" evidence="3">
    <location>
        <begin position="90"/>
        <end position="215"/>
    </location>
</feature>
<accession>A0A4S8R3E1</accession>
<dbReference type="InterPro" id="IPR004046">
    <property type="entry name" value="GST_C"/>
</dbReference>
<evidence type="ECO:0000313" key="5">
    <source>
        <dbReference type="Proteomes" id="UP000308671"/>
    </source>
</evidence>
<keyword evidence="5" id="KW-1185">Reference proteome</keyword>
<dbReference type="CDD" id="cd03057">
    <property type="entry name" value="GST_N_Beta"/>
    <property type="match status" value="1"/>
</dbReference>
<sequence length="215" mass="23889">MAHPEIKFYWAPGACSLCPHVLLFETGVSFESIANSITKETVKFTQNFSSINPKMRVPVLSLEGEIVTEVPAIATAISSFAPELHLLGRTTMETIRVYEWMNWLSGTLHAHAFGGLLRPERMSDEKAALPGIEKKSMGNVQNCFDMIEGKLNGLYAVGGAFTVVDSYLFVFHRWGEGHGLDMKRAYPKYTALVENLVNRPSVQKVLELEKSHAVS</sequence>
<evidence type="ECO:0000259" key="3">
    <source>
        <dbReference type="PROSITE" id="PS50405"/>
    </source>
</evidence>
<dbReference type="InterPro" id="IPR036249">
    <property type="entry name" value="Thioredoxin-like_sf"/>
</dbReference>
<dbReference type="CDD" id="cd03188">
    <property type="entry name" value="GST_C_Beta"/>
    <property type="match status" value="1"/>
</dbReference>
<dbReference type="InterPro" id="IPR010987">
    <property type="entry name" value="Glutathione-S-Trfase_C-like"/>
</dbReference>
<organism evidence="4 5">
    <name type="scientific">Botrytis galanthina</name>
    <dbReference type="NCBI Taxonomy" id="278940"/>
    <lineage>
        <taxon>Eukaryota</taxon>
        <taxon>Fungi</taxon>
        <taxon>Dikarya</taxon>
        <taxon>Ascomycota</taxon>
        <taxon>Pezizomycotina</taxon>
        <taxon>Leotiomycetes</taxon>
        <taxon>Helotiales</taxon>
        <taxon>Sclerotiniaceae</taxon>
        <taxon>Botrytis</taxon>
    </lineage>
</organism>
<dbReference type="OrthoDB" id="2309723at2759"/>
<dbReference type="PANTHER" id="PTHR44051">
    <property type="entry name" value="GLUTATHIONE S-TRANSFERASE-RELATED"/>
    <property type="match status" value="1"/>
</dbReference>
<evidence type="ECO:0000313" key="4">
    <source>
        <dbReference type="EMBL" id="THV48649.1"/>
    </source>
</evidence>
<dbReference type="AlphaFoldDB" id="A0A4S8R3E1"/>
<comment type="caution">
    <text evidence="4">The sequence shown here is derived from an EMBL/GenBank/DDBJ whole genome shotgun (WGS) entry which is preliminary data.</text>
</comment>
<dbReference type="PANTHER" id="PTHR44051:SF8">
    <property type="entry name" value="GLUTATHIONE S-TRANSFERASE GSTA"/>
    <property type="match status" value="1"/>
</dbReference>
<gene>
    <name evidence="4" type="ORF">BGAL_0235g00050</name>
</gene>
<dbReference type="InterPro" id="IPR036282">
    <property type="entry name" value="Glutathione-S-Trfase_C_sf"/>
</dbReference>
<comment type="similarity">
    <text evidence="1 2">Belongs to the GST superfamily.</text>
</comment>